<protein>
    <recommendedName>
        <fullName evidence="3">Beta-crystallin A4</fullName>
    </recommendedName>
    <alternativeName>
        <fullName evidence="7">Beta-A4 crystallin</fullName>
    </alternativeName>
</protein>
<evidence type="ECO:0000256" key="7">
    <source>
        <dbReference type="ARBA" id="ARBA00032269"/>
    </source>
</evidence>
<evidence type="ECO:0000256" key="4">
    <source>
        <dbReference type="ARBA" id="ARBA00022613"/>
    </source>
</evidence>
<feature type="compositionally biased region" description="Acidic residues" evidence="8">
    <location>
        <begin position="9"/>
        <end position="23"/>
    </location>
</feature>
<evidence type="ECO:0000313" key="11">
    <source>
        <dbReference type="Proteomes" id="UP000327493"/>
    </source>
</evidence>
<evidence type="ECO:0000313" key="10">
    <source>
        <dbReference type="EMBL" id="KAA8578110.1"/>
    </source>
</evidence>
<keyword evidence="11" id="KW-1185">Reference proteome</keyword>
<dbReference type="SUPFAM" id="SSF49695">
    <property type="entry name" value="gamma-Crystallin-like"/>
    <property type="match status" value="1"/>
</dbReference>
<sequence length="373" mass="41209">MAGQTEIEVSMESDSVADGEGEGGETPSVEAHGTIESPSSSQSARANASGSSHSLETPVAPPPGLPLHNLSLLQSLTFRCLCLRVPVPTVILWCLHFCPVHRLTSPLSGGTKRSPSPAAEPGLSSGPLPGEALKGWGRDVHLTLTAGHPKGIKAKMTHHCTKFSGHWKGRRHEFTSECCNVMEFGFETVRSLRVESGAWVGYEHASYQGQQFVLERGEYPQCDAFGGSNAYHIERMTSFRPIACANHRECRMTIYERENFLGRKGELSDDYPSLQAMGWCNNEYPGYRGYQYIMECDRHCGDFKHFREFGSHCQTPQIQSIRRIQHLQARCSLQGLVQGIRSITSAGRETALCFHQNNPSAPWCTLQTPSTEL</sequence>
<dbReference type="Pfam" id="PF00030">
    <property type="entry name" value="Crystall"/>
    <property type="match status" value="2"/>
</dbReference>
<feature type="region of interest" description="Disordered" evidence="8">
    <location>
        <begin position="106"/>
        <end position="130"/>
    </location>
</feature>
<comment type="similarity">
    <text evidence="2">Belongs to the beta/gamma-crystallin family.</text>
</comment>
<feature type="compositionally biased region" description="Polar residues" evidence="8">
    <location>
        <begin position="36"/>
        <end position="55"/>
    </location>
</feature>
<reference evidence="10 11" key="1">
    <citation type="submission" date="2019-08" db="EMBL/GenBank/DDBJ databases">
        <title>A chromosome-level genome assembly, high-density linkage maps, and genome scans reveal the genomic architecture of hybrid incompatibilities underlying speciation via character displacement in darters (Percidae: Etheostominae).</title>
        <authorList>
            <person name="Moran R.L."/>
            <person name="Catchen J.M."/>
            <person name="Fuller R.C."/>
        </authorList>
    </citation>
    <scope>NUCLEOTIDE SEQUENCE [LARGE SCALE GENOMIC DNA]</scope>
    <source>
        <strain evidence="10">EspeVRDwgs_2016</strain>
        <tissue evidence="10">Muscle</tissue>
    </source>
</reference>
<evidence type="ECO:0000259" key="9">
    <source>
        <dbReference type="PROSITE" id="PS50915"/>
    </source>
</evidence>
<dbReference type="GO" id="GO:0002088">
    <property type="term" value="P:lens development in camera-type eye"/>
    <property type="evidence" value="ECO:0007669"/>
    <property type="project" value="TreeGrafter"/>
</dbReference>
<evidence type="ECO:0000256" key="6">
    <source>
        <dbReference type="ARBA" id="ARBA00025922"/>
    </source>
</evidence>
<keyword evidence="5" id="KW-0677">Repeat</keyword>
<dbReference type="Gene3D" id="2.60.20.10">
    <property type="entry name" value="Crystallins"/>
    <property type="match status" value="2"/>
</dbReference>
<dbReference type="InterPro" id="IPR001064">
    <property type="entry name" value="Beta/gamma_crystallin"/>
</dbReference>
<comment type="subunit">
    <text evidence="6">Homo/heterodimer, or complexes of higher-order. The structure of beta-crystallin oligomers seems to be stabilized through interactions between the N-terminal arms.</text>
</comment>
<dbReference type="PANTHER" id="PTHR11818:SF19">
    <property type="entry name" value="BETA-CRYSTALLIN A4"/>
    <property type="match status" value="1"/>
</dbReference>
<dbReference type="GO" id="GO:0005212">
    <property type="term" value="F:structural constituent of eye lens"/>
    <property type="evidence" value="ECO:0007669"/>
    <property type="project" value="UniProtKB-KW"/>
</dbReference>
<dbReference type="GO" id="GO:0007601">
    <property type="term" value="P:visual perception"/>
    <property type="evidence" value="ECO:0007669"/>
    <property type="project" value="TreeGrafter"/>
</dbReference>
<evidence type="ECO:0000256" key="3">
    <source>
        <dbReference type="ARBA" id="ARBA00019489"/>
    </source>
</evidence>
<dbReference type="EMBL" id="VOFY01001124">
    <property type="protein sequence ID" value="KAA8578110.1"/>
    <property type="molecule type" value="Genomic_DNA"/>
</dbReference>
<dbReference type="SMART" id="SM00247">
    <property type="entry name" value="XTALbg"/>
    <property type="match status" value="2"/>
</dbReference>
<proteinExistence type="inferred from homology"/>
<dbReference type="InterPro" id="IPR050252">
    <property type="entry name" value="Beta/Gamma-Crystallin"/>
</dbReference>
<comment type="function">
    <text evidence="1">Crystallins are the dominant structural components of the vertebrate eye lens.</text>
</comment>
<feature type="region of interest" description="Disordered" evidence="8">
    <location>
        <begin position="1"/>
        <end position="60"/>
    </location>
</feature>
<dbReference type="PRINTS" id="PR01367">
    <property type="entry name" value="BGCRYSTALLIN"/>
</dbReference>
<dbReference type="PROSITE" id="PS50915">
    <property type="entry name" value="CRYSTALLIN_BETA_GAMMA"/>
    <property type="match status" value="1"/>
</dbReference>
<gene>
    <name evidence="10" type="ORF">FQN60_000104</name>
</gene>
<dbReference type="InterPro" id="IPR011024">
    <property type="entry name" value="G_crystallin-like"/>
</dbReference>
<dbReference type="Proteomes" id="UP000327493">
    <property type="component" value="Unassembled WGS sequence"/>
</dbReference>
<accession>A0A5J5CDL7</accession>
<evidence type="ECO:0000256" key="1">
    <source>
        <dbReference type="ARBA" id="ARBA00003689"/>
    </source>
</evidence>
<evidence type="ECO:0000256" key="5">
    <source>
        <dbReference type="ARBA" id="ARBA00022737"/>
    </source>
</evidence>
<dbReference type="AlphaFoldDB" id="A0A5J5CDL7"/>
<name>A0A5J5CDL7_9PERO</name>
<organism evidence="10 11">
    <name type="scientific">Etheostoma spectabile</name>
    <name type="common">orangethroat darter</name>
    <dbReference type="NCBI Taxonomy" id="54343"/>
    <lineage>
        <taxon>Eukaryota</taxon>
        <taxon>Metazoa</taxon>
        <taxon>Chordata</taxon>
        <taxon>Craniata</taxon>
        <taxon>Vertebrata</taxon>
        <taxon>Euteleostomi</taxon>
        <taxon>Actinopterygii</taxon>
        <taxon>Neopterygii</taxon>
        <taxon>Teleostei</taxon>
        <taxon>Neoteleostei</taxon>
        <taxon>Acanthomorphata</taxon>
        <taxon>Eupercaria</taxon>
        <taxon>Perciformes</taxon>
        <taxon>Percoidei</taxon>
        <taxon>Percidae</taxon>
        <taxon>Etheostomatinae</taxon>
        <taxon>Etheostoma</taxon>
    </lineage>
</organism>
<dbReference type="PANTHER" id="PTHR11818">
    <property type="entry name" value="BETA/GAMMA CRYSTALLIN"/>
    <property type="match status" value="1"/>
</dbReference>
<comment type="caution">
    <text evidence="10">The sequence shown here is derived from an EMBL/GenBank/DDBJ whole genome shotgun (WGS) entry which is preliminary data.</text>
</comment>
<evidence type="ECO:0000256" key="8">
    <source>
        <dbReference type="SAM" id="MobiDB-lite"/>
    </source>
</evidence>
<evidence type="ECO:0000256" key="2">
    <source>
        <dbReference type="ARBA" id="ARBA00009646"/>
    </source>
</evidence>
<feature type="domain" description="Beta/gamma crystallin 'Greek key'" evidence="9">
    <location>
        <begin position="197"/>
        <end position="243"/>
    </location>
</feature>
<keyword evidence="4" id="KW-0273">Eye lens protein</keyword>
<dbReference type="FunFam" id="2.60.20.10:FF:000002">
    <property type="entry name" value="Crystallin, beta B2"/>
    <property type="match status" value="1"/>
</dbReference>